<reference evidence="2" key="1">
    <citation type="journal article" date="2023" name="Front. Plant Sci.">
        <title>Chromosomal-level genome assembly of Melastoma candidum provides insights into trichome evolution.</title>
        <authorList>
            <person name="Zhong Y."/>
            <person name="Wu W."/>
            <person name="Sun C."/>
            <person name="Zou P."/>
            <person name="Liu Y."/>
            <person name="Dai S."/>
            <person name="Zhou R."/>
        </authorList>
    </citation>
    <scope>NUCLEOTIDE SEQUENCE [LARGE SCALE GENOMIC DNA]</scope>
</reference>
<proteinExistence type="predicted"/>
<comment type="caution">
    <text evidence="1">The sequence shown here is derived from an EMBL/GenBank/DDBJ whole genome shotgun (WGS) entry which is preliminary data.</text>
</comment>
<evidence type="ECO:0000313" key="1">
    <source>
        <dbReference type="EMBL" id="KAI4326180.1"/>
    </source>
</evidence>
<gene>
    <name evidence="1" type="ORF">MLD38_031518</name>
</gene>
<evidence type="ECO:0000313" key="2">
    <source>
        <dbReference type="Proteomes" id="UP001057402"/>
    </source>
</evidence>
<organism evidence="1 2">
    <name type="scientific">Melastoma candidum</name>
    <dbReference type="NCBI Taxonomy" id="119954"/>
    <lineage>
        <taxon>Eukaryota</taxon>
        <taxon>Viridiplantae</taxon>
        <taxon>Streptophyta</taxon>
        <taxon>Embryophyta</taxon>
        <taxon>Tracheophyta</taxon>
        <taxon>Spermatophyta</taxon>
        <taxon>Magnoliopsida</taxon>
        <taxon>eudicotyledons</taxon>
        <taxon>Gunneridae</taxon>
        <taxon>Pentapetalae</taxon>
        <taxon>rosids</taxon>
        <taxon>malvids</taxon>
        <taxon>Myrtales</taxon>
        <taxon>Melastomataceae</taxon>
        <taxon>Melastomatoideae</taxon>
        <taxon>Melastomateae</taxon>
        <taxon>Melastoma</taxon>
    </lineage>
</organism>
<sequence>MQGLMQDFMFSDAVDLFVRMHRDGHEMNAFVFTTLLNLLVSMKSSDDCDAVHASICKLGLERNAYVGTALIDAYSLCGNVSSAKKVFDEISCKDLVSWTGMLTCLAENGFSEDTIAMFSRMRKLPFKPNNYTFASVLKGSIGLDDLKLGRSIHGYILKLRYELDLYVGVGLLELYSKIGLMNDAERVFEEIPNKDVIHWSFMIGRFSQAEESEKAVGLFLDMRRDSVVPNQFTFASTLQACATIESLKLGQQLHCLVIMIGLDSDVYVLNALMDVFAKCGRINIAFDIFTEAKTRNDVTYNTLIVGYAQMGEGLRALSLFSDMWECQLQASEVTYSGVLHACASLAALEPGNQIHSLAVKTMYDKVTVVGNSLVDMYAKCGAIKDGRLVFDKMRVKDEVSWNTMISGYSMHGLCWEALNIFELMEESGFKPNNVTFVGALSACSNAGLLDQGKAYFESMVTEYGIKPSIEHYTCMVWLLGRHGNLDAALKLILEIPCRPSVMVWRALLGACLIHHNVELGKLSAKHILEIEPHDEAAHVLLSNIYANARRWDKVAFVRKNMMKLGVKKEPGLSWVEYQGATHCFTVGNSMHPDSKLISGMLEWLNMKTKREGYVTNRSAVLLNVKDEEKERILWSHSERVALAFGLIIMPRGSPIRIIKNLRICVDCHAAVKMISKLVQREIIIRDMNRFHHFQNGNCSCADYW</sequence>
<protein>
    <submittedName>
        <fullName evidence="1">Uncharacterized protein</fullName>
    </submittedName>
</protein>
<name>A0ACB9MUQ0_9MYRT</name>
<dbReference type="EMBL" id="CM042888">
    <property type="protein sequence ID" value="KAI4326180.1"/>
    <property type="molecule type" value="Genomic_DNA"/>
</dbReference>
<keyword evidence="2" id="KW-1185">Reference proteome</keyword>
<accession>A0ACB9MUQ0</accession>
<dbReference type="Proteomes" id="UP001057402">
    <property type="component" value="Chromosome 9"/>
</dbReference>